<evidence type="ECO:0000256" key="1">
    <source>
        <dbReference type="ARBA" id="ARBA00004141"/>
    </source>
</evidence>
<evidence type="ECO:0000313" key="12">
    <source>
        <dbReference type="Proteomes" id="UP000605846"/>
    </source>
</evidence>
<dbReference type="InterPro" id="IPR028082">
    <property type="entry name" value="Peripla_BP_I"/>
</dbReference>
<gene>
    <name evidence="11" type="primary">GABA-B-R3</name>
    <name evidence="11" type="ORF">EC973_007783</name>
</gene>
<protein>
    <submittedName>
        <fullName evidence="11">Metabotropic GABA-B receptor subtype 3A</fullName>
    </submittedName>
</protein>
<feature type="transmembrane region" description="Helical" evidence="9">
    <location>
        <begin position="636"/>
        <end position="656"/>
    </location>
</feature>
<evidence type="ECO:0000256" key="9">
    <source>
        <dbReference type="SAM" id="Phobius"/>
    </source>
</evidence>
<dbReference type="AlphaFoldDB" id="A0A8H7BVL6"/>
<dbReference type="Proteomes" id="UP000605846">
    <property type="component" value="Unassembled WGS sequence"/>
</dbReference>
<feature type="domain" description="G-protein coupled receptors family 3 profile" evidence="10">
    <location>
        <begin position="436"/>
        <end position="684"/>
    </location>
</feature>
<dbReference type="PROSITE" id="PS50259">
    <property type="entry name" value="G_PROTEIN_RECEP_F3_4"/>
    <property type="match status" value="1"/>
</dbReference>
<dbReference type="Pfam" id="PF00003">
    <property type="entry name" value="7tm_3"/>
    <property type="match status" value="1"/>
</dbReference>
<proteinExistence type="predicted"/>
<feature type="transmembrane region" description="Helical" evidence="9">
    <location>
        <begin position="473"/>
        <end position="493"/>
    </location>
</feature>
<keyword evidence="4" id="KW-0297">G-protein coupled receptor</keyword>
<keyword evidence="2 9" id="KW-0812">Transmembrane</keyword>
<evidence type="ECO:0000256" key="2">
    <source>
        <dbReference type="ARBA" id="ARBA00022692"/>
    </source>
</evidence>
<dbReference type="PANTHER" id="PTHR10519">
    <property type="entry name" value="GABA-B RECEPTOR"/>
    <property type="match status" value="1"/>
</dbReference>
<dbReference type="Gene3D" id="3.40.50.2300">
    <property type="match status" value="2"/>
</dbReference>
<feature type="transmembrane region" description="Helical" evidence="9">
    <location>
        <begin position="545"/>
        <end position="564"/>
    </location>
</feature>
<keyword evidence="8" id="KW-0807">Transducer</keyword>
<dbReference type="GO" id="GO:0038039">
    <property type="term" value="C:G protein-coupled receptor heterodimeric complex"/>
    <property type="evidence" value="ECO:0007669"/>
    <property type="project" value="TreeGrafter"/>
</dbReference>
<dbReference type="OrthoDB" id="5597995at2759"/>
<keyword evidence="3 9" id="KW-1133">Transmembrane helix</keyword>
<dbReference type="PANTHER" id="PTHR10519:SF20">
    <property type="entry name" value="G-PROTEIN COUPLED RECEPTOR 156-RELATED"/>
    <property type="match status" value="1"/>
</dbReference>
<evidence type="ECO:0000256" key="5">
    <source>
        <dbReference type="ARBA" id="ARBA00023136"/>
    </source>
</evidence>
<dbReference type="GO" id="GO:0007214">
    <property type="term" value="P:gamma-aminobutyric acid signaling pathway"/>
    <property type="evidence" value="ECO:0007669"/>
    <property type="project" value="TreeGrafter"/>
</dbReference>
<keyword evidence="12" id="KW-1185">Reference proteome</keyword>
<dbReference type="InterPro" id="IPR002455">
    <property type="entry name" value="GPCR3_GABA-B"/>
</dbReference>
<dbReference type="GO" id="GO:0004965">
    <property type="term" value="F:G protein-coupled GABA receptor activity"/>
    <property type="evidence" value="ECO:0007669"/>
    <property type="project" value="InterPro"/>
</dbReference>
<keyword evidence="5 9" id="KW-0472">Membrane</keyword>
<accession>A0A8H7BVL6</accession>
<evidence type="ECO:0000259" key="10">
    <source>
        <dbReference type="PROSITE" id="PS50259"/>
    </source>
</evidence>
<dbReference type="PRINTS" id="PR01176">
    <property type="entry name" value="GABABRECEPTR"/>
</dbReference>
<reference evidence="11" key="1">
    <citation type="submission" date="2020-01" db="EMBL/GenBank/DDBJ databases">
        <title>Genome Sequencing of Three Apophysomyces-Like Fungal Strains Confirms a Novel Fungal Genus in the Mucoromycota with divergent Burkholderia-like Endosymbiotic Bacteria.</title>
        <authorList>
            <person name="Stajich J.E."/>
            <person name="Macias A.M."/>
            <person name="Carter-House D."/>
            <person name="Lovett B."/>
            <person name="Kasson L.R."/>
            <person name="Berry K."/>
            <person name="Grigoriev I."/>
            <person name="Chang Y."/>
            <person name="Spatafora J."/>
            <person name="Kasson M.T."/>
        </authorList>
    </citation>
    <scope>NUCLEOTIDE SEQUENCE</scope>
    <source>
        <strain evidence="11">NRRL A-21654</strain>
    </source>
</reference>
<comment type="subcellular location">
    <subcellularLocation>
        <location evidence="1">Membrane</location>
        <topology evidence="1">Multi-pass membrane protein</topology>
    </subcellularLocation>
</comment>
<comment type="caution">
    <text evidence="11">The sequence shown here is derived from an EMBL/GenBank/DDBJ whole genome shotgun (WGS) entry which is preliminary data.</text>
</comment>
<dbReference type="CDD" id="cd15047">
    <property type="entry name" value="7tmC_GABA-B-like"/>
    <property type="match status" value="1"/>
</dbReference>
<evidence type="ECO:0000256" key="4">
    <source>
        <dbReference type="ARBA" id="ARBA00023040"/>
    </source>
</evidence>
<evidence type="ECO:0000256" key="3">
    <source>
        <dbReference type="ARBA" id="ARBA00022989"/>
    </source>
</evidence>
<evidence type="ECO:0000256" key="6">
    <source>
        <dbReference type="ARBA" id="ARBA00023170"/>
    </source>
</evidence>
<evidence type="ECO:0000313" key="11">
    <source>
        <dbReference type="EMBL" id="KAF7731952.1"/>
    </source>
</evidence>
<dbReference type="SUPFAM" id="SSF53822">
    <property type="entry name" value="Periplasmic binding protein-like I"/>
    <property type="match status" value="1"/>
</dbReference>
<dbReference type="InterPro" id="IPR001828">
    <property type="entry name" value="ANF_lig-bd_rcpt"/>
</dbReference>
<keyword evidence="6 11" id="KW-0675">Receptor</keyword>
<organism evidence="11 12">
    <name type="scientific">Apophysomyces ossiformis</name>
    <dbReference type="NCBI Taxonomy" id="679940"/>
    <lineage>
        <taxon>Eukaryota</taxon>
        <taxon>Fungi</taxon>
        <taxon>Fungi incertae sedis</taxon>
        <taxon>Mucoromycota</taxon>
        <taxon>Mucoromycotina</taxon>
        <taxon>Mucoromycetes</taxon>
        <taxon>Mucorales</taxon>
        <taxon>Mucorineae</taxon>
        <taxon>Mucoraceae</taxon>
        <taxon>Apophysomyces</taxon>
    </lineage>
</organism>
<feature type="transmembrane region" description="Helical" evidence="9">
    <location>
        <begin position="505"/>
        <end position="524"/>
    </location>
</feature>
<feature type="transmembrane region" description="Helical" evidence="9">
    <location>
        <begin position="604"/>
        <end position="624"/>
    </location>
</feature>
<keyword evidence="7" id="KW-0325">Glycoprotein</keyword>
<feature type="transmembrane region" description="Helical" evidence="9">
    <location>
        <begin position="435"/>
        <end position="461"/>
    </location>
</feature>
<dbReference type="Pfam" id="PF01094">
    <property type="entry name" value="ANF_receptor"/>
    <property type="match status" value="1"/>
</dbReference>
<feature type="transmembrane region" description="Helical" evidence="9">
    <location>
        <begin position="662"/>
        <end position="681"/>
    </location>
</feature>
<evidence type="ECO:0000256" key="8">
    <source>
        <dbReference type="ARBA" id="ARBA00023224"/>
    </source>
</evidence>
<name>A0A8H7BVL6_9FUNG</name>
<dbReference type="InterPro" id="IPR017978">
    <property type="entry name" value="GPCR_3_C"/>
</dbReference>
<sequence>MDPVYTIGVMFPDPKAVRANDPTLNNMIIASEVAIQMAAENIKAQNILPDVELNFTRYHSDEHNPGKSAWAAVNMVERGVDAVIGDMISSMTEASAAITGLWKIPQCSSASASLSLSDNSVYPYFFRTVGNVVLFGSSLVDWVSNMGWDTFALIYTNDNVGQQVLSAMLQKANSYSMNAMKQIPLYDLSEDKIEESLRELTSSGVRIVIFADSNTMDQIVVLKKAMSMGLLGQGWVWMLTNDMSPVIRDIAETPQDLIAYDGLMFISGLWELTGMPAYDSMLLEWKKQRVPDQFINPSQWNTTGLSYNAPNTYACTQLLARGLNKALDQYPGGRAQGLADLAARKFNSTDMTPTFFNLNYTGPAGIMDFAPTGDLRTGYFELQYMLNGSVVTYATLKEGVFEFTNDTNIIYLGHTTEKPADMVARTELNPSTKSAGGIIVLILSLIGLIMCLAMMILIIVFRRHKTVRAASPLFCCLQLLGLSLGYITLILYLNKPSFATCVARHFIMTAGFVLVISSIIAKNYRVYRIFQNVFTVRTSRLKSAYLLRIVGVSGLIALFPLIIWHGRYPASIEPVSVTMTSFCWQCTYPTATVGNWTNINAAELVVLVWSAILITLSAVLAWKTRRVGGQWSETNQITYVSYNTALAAILVTPSFFLSTDNYLVAIAAILFSATFTLIVLFTPKFMELCKHIQLHHRLSLWRLHNNNDSSGELTRPFRPPPNADPDANAISKSVLDLSVEAHEGILPAKKLARFHFMSIWELKHVVVVPLKRYFVLMNQSGHKAETYHYLTCDVASADADRYVFRVRTDEDMVFLFQVQDQIALDRWIQWFRGPSSSGQRPSRGSVPAAVADTLTVPANVAPANTFGAAAGAVATFGTLGMSYSDVNPTLSSMNNSQALAEYQPAVTSTTDYYNSHRRKADDYTDATELNEQLLDNPGSFQYPPTSIALVSNATISLSEFQPPPPWPRYP</sequence>
<evidence type="ECO:0000256" key="7">
    <source>
        <dbReference type="ARBA" id="ARBA00023180"/>
    </source>
</evidence>
<dbReference type="EMBL" id="JABAYA010000006">
    <property type="protein sequence ID" value="KAF7731952.1"/>
    <property type="molecule type" value="Genomic_DNA"/>
</dbReference>